<dbReference type="EMBL" id="KX857215">
    <property type="protein sequence ID" value="ARE67381.1"/>
    <property type="molecule type" value="Genomic_DNA"/>
</dbReference>
<dbReference type="GO" id="GO:0005615">
    <property type="term" value="C:extracellular space"/>
    <property type="evidence" value="ECO:0007669"/>
    <property type="project" value="TreeGrafter"/>
</dbReference>
<comment type="similarity">
    <text evidence="2">Belongs to the TGF-beta family.</text>
</comment>
<gene>
    <name evidence="7" type="primary">SWPV2-151</name>
</gene>
<sequence>MLLHLSLLYYFIRITECTTFSEAILSYLKVDEEDVTGNIRNDIIVQPTGYEHKEYLTIYGSYINNKLYFSNRYFNNYRYSECSVCIYYKKTDKNIIITYYGDTQATLYVNIKPNDNWICTLLPSTVAEEMQYSSTNAEFTVIPAELVDFTKKPFMELYIVDAHNIDGTIIQTDSHCSNCRYTLKDMKLKMDETLNLLSRKKRQVVLSDPAFFQPVHKKYKHYDGGLRQQDLDKLEYRDEYGDEVPDFGECLLRHKHMKFKDLGCNWILRPKSFIFTYCKGTCIISSFTRSSIIYGSMFINDIKKNIHICCAPVTRSNITIMYMLGKNVKVSEIKDFLPSSCGC</sequence>
<evidence type="ECO:0000256" key="4">
    <source>
        <dbReference type="ARBA" id="ARBA00023030"/>
    </source>
</evidence>
<dbReference type="PROSITE" id="PS00250">
    <property type="entry name" value="TGF_BETA_1"/>
    <property type="match status" value="1"/>
</dbReference>
<dbReference type="GO" id="GO:0008083">
    <property type="term" value="F:growth factor activity"/>
    <property type="evidence" value="ECO:0007669"/>
    <property type="project" value="UniProtKB-KW"/>
</dbReference>
<feature type="domain" description="TGF-beta family profile" evidence="6">
    <location>
        <begin position="224"/>
        <end position="343"/>
    </location>
</feature>
<evidence type="ECO:0000256" key="2">
    <source>
        <dbReference type="ARBA" id="ARBA00006656"/>
    </source>
</evidence>
<dbReference type="InterPro" id="IPR017948">
    <property type="entry name" value="TGFb_CS"/>
</dbReference>
<dbReference type="SMART" id="SM00204">
    <property type="entry name" value="TGFB"/>
    <property type="match status" value="1"/>
</dbReference>
<evidence type="ECO:0000313" key="7">
    <source>
        <dbReference type="EMBL" id="ARE67381.1"/>
    </source>
</evidence>
<evidence type="ECO:0000259" key="6">
    <source>
        <dbReference type="PROSITE" id="PS51362"/>
    </source>
</evidence>
<evidence type="ECO:0000256" key="1">
    <source>
        <dbReference type="ARBA" id="ARBA00004613"/>
    </source>
</evidence>
<organism evidence="7">
    <name type="scientific">Shearwaterpox virus</name>
    <dbReference type="NCBI Taxonomy" id="1974596"/>
    <lineage>
        <taxon>Viruses</taxon>
        <taxon>Varidnaviria</taxon>
        <taxon>Bamfordvirae</taxon>
        <taxon>Nucleocytoviricota</taxon>
        <taxon>Pokkesviricetes</taxon>
        <taxon>Chitovirales</taxon>
        <taxon>Poxviridae</taxon>
        <taxon>Chordopoxvirinae</taxon>
        <taxon>Avipoxvirus</taxon>
        <taxon>Avipoxvirus canarypox</taxon>
        <taxon>Canarypox virus</taxon>
    </lineage>
</organism>
<dbReference type="Gene3D" id="2.10.90.10">
    <property type="entry name" value="Cystine-knot cytokines"/>
    <property type="match status" value="1"/>
</dbReference>
<name>A0A1V0QGC8_CNPV</name>
<dbReference type="InterPro" id="IPR001839">
    <property type="entry name" value="TGF-b_C"/>
</dbReference>
<keyword evidence="3" id="KW-0964">Secreted</keyword>
<comment type="subcellular location">
    <subcellularLocation>
        <location evidence="1">Secreted</location>
    </subcellularLocation>
</comment>
<dbReference type="GO" id="GO:0005125">
    <property type="term" value="F:cytokine activity"/>
    <property type="evidence" value="ECO:0007669"/>
    <property type="project" value="TreeGrafter"/>
</dbReference>
<dbReference type="SUPFAM" id="SSF57501">
    <property type="entry name" value="Cystine-knot cytokines"/>
    <property type="match status" value="1"/>
</dbReference>
<dbReference type="Pfam" id="PF00019">
    <property type="entry name" value="TGF_beta"/>
    <property type="match status" value="1"/>
</dbReference>
<proteinExistence type="inferred from homology"/>
<keyword evidence="4" id="KW-0339">Growth factor</keyword>
<dbReference type="PROSITE" id="PS51362">
    <property type="entry name" value="TGF_BETA_2"/>
    <property type="match status" value="1"/>
</dbReference>
<dbReference type="Proteomes" id="UP000319767">
    <property type="component" value="Segment"/>
</dbReference>
<evidence type="ECO:0000256" key="5">
    <source>
        <dbReference type="ARBA" id="ARBA00023157"/>
    </source>
</evidence>
<dbReference type="InterPro" id="IPR015615">
    <property type="entry name" value="TGF-beta-rel"/>
</dbReference>
<dbReference type="InterPro" id="IPR029034">
    <property type="entry name" value="Cystine-knot_cytokine"/>
</dbReference>
<dbReference type="PANTHER" id="PTHR11848">
    <property type="entry name" value="TGF-BETA FAMILY"/>
    <property type="match status" value="1"/>
</dbReference>
<protein>
    <submittedName>
        <fullName evidence="7">SWPV2-ORF151</fullName>
    </submittedName>
</protein>
<keyword evidence="5" id="KW-1015">Disulfide bond</keyword>
<reference evidence="7" key="1">
    <citation type="journal article" date="2017" name="BMC Genomics">
        <title>Genomic characterization of two novel pathogenic avipoxviruses isolated from pacific shearwaters (Ardenna spp.).</title>
        <authorList>
            <person name="Sarker S."/>
            <person name="Das S."/>
            <person name="Lavers J.L."/>
            <person name="Hutton I."/>
            <person name="Helbig K."/>
            <person name="Imbery J."/>
            <person name="Upton C."/>
            <person name="Raidal S.R."/>
        </authorList>
    </citation>
    <scope>NUCLEOTIDE SEQUENCE [LARGE SCALE GENOMIC DNA]</scope>
    <source>
        <strain evidence="7">SWPV-2</strain>
    </source>
</reference>
<evidence type="ECO:0000256" key="3">
    <source>
        <dbReference type="ARBA" id="ARBA00022525"/>
    </source>
</evidence>
<accession>A0A1V0QGC8</accession>
<dbReference type="CDD" id="cd08698">
    <property type="entry name" value="TGF_beta_SF"/>
    <property type="match status" value="1"/>
</dbReference>